<accession>A0A8X7Y153</accession>
<dbReference type="AlphaFoldDB" id="A0A8X7Y153"/>
<evidence type="ECO:0000313" key="2">
    <source>
        <dbReference type="Proteomes" id="UP000886885"/>
    </source>
</evidence>
<organism evidence="1 2">
    <name type="scientific">Populus tomentosa</name>
    <name type="common">Chinese white poplar</name>
    <dbReference type="NCBI Taxonomy" id="118781"/>
    <lineage>
        <taxon>Eukaryota</taxon>
        <taxon>Viridiplantae</taxon>
        <taxon>Streptophyta</taxon>
        <taxon>Embryophyta</taxon>
        <taxon>Tracheophyta</taxon>
        <taxon>Spermatophyta</taxon>
        <taxon>Magnoliopsida</taxon>
        <taxon>eudicotyledons</taxon>
        <taxon>Gunneridae</taxon>
        <taxon>Pentapetalae</taxon>
        <taxon>rosids</taxon>
        <taxon>fabids</taxon>
        <taxon>Malpighiales</taxon>
        <taxon>Salicaceae</taxon>
        <taxon>Saliceae</taxon>
        <taxon>Populus</taxon>
    </lineage>
</organism>
<gene>
    <name evidence="1" type="ORF">POTOM_054854</name>
</gene>
<protein>
    <submittedName>
        <fullName evidence="1">Uncharacterized protein</fullName>
    </submittedName>
</protein>
<reference evidence="1" key="1">
    <citation type="journal article" date="2020" name="bioRxiv">
        <title>Hybrid origin of Populus tomentosa Carr. identified through genome sequencing and phylogenomic analysis.</title>
        <authorList>
            <person name="An X."/>
            <person name="Gao K."/>
            <person name="Chen Z."/>
            <person name="Li J."/>
            <person name="Yang X."/>
            <person name="Yang X."/>
            <person name="Zhou J."/>
            <person name="Guo T."/>
            <person name="Zhao T."/>
            <person name="Huang S."/>
            <person name="Miao D."/>
            <person name="Khan W.U."/>
            <person name="Rao P."/>
            <person name="Ye M."/>
            <person name="Lei B."/>
            <person name="Liao W."/>
            <person name="Wang J."/>
            <person name="Ji L."/>
            <person name="Li Y."/>
            <person name="Guo B."/>
            <person name="Mustafa N.S."/>
            <person name="Li S."/>
            <person name="Yun Q."/>
            <person name="Keller S.R."/>
            <person name="Mao J."/>
            <person name="Zhang R."/>
            <person name="Strauss S.H."/>
        </authorList>
    </citation>
    <scope>NUCLEOTIDE SEQUENCE</scope>
    <source>
        <strain evidence="1">GM15</strain>
        <tissue evidence="1">Leaf</tissue>
    </source>
</reference>
<dbReference type="Proteomes" id="UP000886885">
    <property type="component" value="Chromosome 17D"/>
</dbReference>
<comment type="caution">
    <text evidence="1">The sequence shown here is derived from an EMBL/GenBank/DDBJ whole genome shotgun (WGS) entry which is preliminary data.</text>
</comment>
<name>A0A8X7Y153_POPTO</name>
<sequence>MEVLNISVLETGVATVKSPAISFNCTGREDGGSLNLAGSPFVFSGVGNVFIAVGCATQAFMRGIEEPKPVGREQNNISLQDNNVFNSKLKEM</sequence>
<dbReference type="OrthoDB" id="1193601at2759"/>
<keyword evidence="2" id="KW-1185">Reference proteome</keyword>
<dbReference type="EMBL" id="JAAWWB010000034">
    <property type="protein sequence ID" value="KAG6741585.1"/>
    <property type="molecule type" value="Genomic_DNA"/>
</dbReference>
<proteinExistence type="predicted"/>
<evidence type="ECO:0000313" key="1">
    <source>
        <dbReference type="EMBL" id="KAG6741585.1"/>
    </source>
</evidence>